<protein>
    <submittedName>
        <fullName evidence="3">Mediator of RNA polymerase II transcription subunit 1 isoform X2</fullName>
    </submittedName>
</protein>
<dbReference type="OrthoDB" id="7692432at2759"/>
<dbReference type="RefSeq" id="XP_025831419.1">
    <property type="nucleotide sequence ID" value="XM_025975634.1"/>
</dbReference>
<name>A0A7F5R628_AGRPL</name>
<feature type="compositionally biased region" description="Polar residues" evidence="1">
    <location>
        <begin position="160"/>
        <end position="178"/>
    </location>
</feature>
<keyword evidence="2" id="KW-1185">Reference proteome</keyword>
<organism evidence="2 3">
    <name type="scientific">Agrilus planipennis</name>
    <name type="common">Emerald ash borer</name>
    <name type="synonym">Agrilus marcopoli</name>
    <dbReference type="NCBI Taxonomy" id="224129"/>
    <lineage>
        <taxon>Eukaryota</taxon>
        <taxon>Metazoa</taxon>
        <taxon>Ecdysozoa</taxon>
        <taxon>Arthropoda</taxon>
        <taxon>Hexapoda</taxon>
        <taxon>Insecta</taxon>
        <taxon>Pterygota</taxon>
        <taxon>Neoptera</taxon>
        <taxon>Endopterygota</taxon>
        <taxon>Coleoptera</taxon>
        <taxon>Polyphaga</taxon>
        <taxon>Elateriformia</taxon>
        <taxon>Buprestoidea</taxon>
        <taxon>Buprestidae</taxon>
        <taxon>Agrilinae</taxon>
        <taxon>Agrilus</taxon>
    </lineage>
</organism>
<feature type="compositionally biased region" description="Low complexity" evidence="1">
    <location>
        <begin position="46"/>
        <end position="64"/>
    </location>
</feature>
<dbReference type="Proteomes" id="UP000192223">
    <property type="component" value="Unplaced"/>
</dbReference>
<feature type="compositionally biased region" description="Low complexity" evidence="1">
    <location>
        <begin position="137"/>
        <end position="159"/>
    </location>
</feature>
<sequence length="207" mass="21550">MSSSGAPRHSKTSLSGGTPESLSDTEGPSTKTPRKFSYRSPYAYTPSGSRPSSRPSSRSGSRPGSKPPSRHGSNLSLDSTDDITPSRIPTRRTPLSGRTSSTAKKLEPNGGLPRPRTPTGLTSVTSTRSRIPVYVGSADTDSEPPSTSSSCSISLSTGTRTPSGSNTPVSSGSTTATSKLLKKPTGTSETSKNTSRKSSITKEPFRL</sequence>
<feature type="region of interest" description="Disordered" evidence="1">
    <location>
        <begin position="1"/>
        <end position="207"/>
    </location>
</feature>
<evidence type="ECO:0000256" key="1">
    <source>
        <dbReference type="SAM" id="MobiDB-lite"/>
    </source>
</evidence>
<reference evidence="3" key="1">
    <citation type="submission" date="2025-08" db="UniProtKB">
        <authorList>
            <consortium name="RefSeq"/>
        </authorList>
    </citation>
    <scope>IDENTIFICATION</scope>
</reference>
<proteinExistence type="predicted"/>
<accession>A0A7F5R628</accession>
<dbReference type="GeneID" id="108740581"/>
<feature type="compositionally biased region" description="Polar residues" evidence="1">
    <location>
        <begin position="185"/>
        <end position="198"/>
    </location>
</feature>
<dbReference type="AlphaFoldDB" id="A0A7F5R628"/>
<gene>
    <name evidence="3" type="primary">LOC108740581</name>
</gene>
<evidence type="ECO:0000313" key="3">
    <source>
        <dbReference type="RefSeq" id="XP_025831419.1"/>
    </source>
</evidence>
<evidence type="ECO:0000313" key="2">
    <source>
        <dbReference type="Proteomes" id="UP000192223"/>
    </source>
</evidence>
<feature type="compositionally biased region" description="Polar residues" evidence="1">
    <location>
        <begin position="119"/>
        <end position="129"/>
    </location>
</feature>
<feature type="compositionally biased region" description="Polar residues" evidence="1">
    <location>
        <begin position="12"/>
        <end position="31"/>
    </location>
</feature>